<protein>
    <recommendedName>
        <fullName evidence="3 16">Cytochrome b</fullName>
    </recommendedName>
</protein>
<feature type="transmembrane region" description="Helical" evidence="16">
    <location>
        <begin position="174"/>
        <end position="194"/>
    </location>
</feature>
<geneLocation type="mitochondrion" evidence="19"/>
<feature type="transmembrane region" description="Helical" evidence="16">
    <location>
        <begin position="106"/>
        <end position="128"/>
    </location>
</feature>
<evidence type="ECO:0000256" key="4">
    <source>
        <dbReference type="ARBA" id="ARBA00022448"/>
    </source>
</evidence>
<dbReference type="GO" id="GO:0005743">
    <property type="term" value="C:mitochondrial inner membrane"/>
    <property type="evidence" value="ECO:0007669"/>
    <property type="project" value="UniProtKB-SubCell"/>
</dbReference>
<dbReference type="Pfam" id="PF00033">
    <property type="entry name" value="Cytochrome_B"/>
    <property type="match status" value="1"/>
</dbReference>
<proteinExistence type="inferred from homology"/>
<comment type="similarity">
    <text evidence="16">Belongs to the cytochrome b family.</text>
</comment>
<name>A0AA49K4S3_9BILA</name>
<dbReference type="PROSITE" id="PS51002">
    <property type="entry name" value="CYTB_NTER"/>
    <property type="match status" value="1"/>
</dbReference>
<feature type="transmembrane region" description="Helical" evidence="16">
    <location>
        <begin position="346"/>
        <end position="367"/>
    </location>
</feature>
<keyword evidence="8 16" id="KW-0479">Metal-binding</keyword>
<dbReference type="GO" id="GO:0046872">
    <property type="term" value="F:metal ion binding"/>
    <property type="evidence" value="ECO:0007669"/>
    <property type="project" value="UniProtKB-UniRule"/>
</dbReference>
<dbReference type="PANTHER" id="PTHR19271:SF16">
    <property type="entry name" value="CYTOCHROME B"/>
    <property type="match status" value="1"/>
</dbReference>
<dbReference type="InterPro" id="IPR036150">
    <property type="entry name" value="Cyt_b/b6_C_sf"/>
</dbReference>
<evidence type="ECO:0000256" key="8">
    <source>
        <dbReference type="ARBA" id="ARBA00022723"/>
    </source>
</evidence>
<organism evidence="19">
    <name type="scientific">Longicollum sp.</name>
    <name type="common">in: thorny-headed worms</name>
    <dbReference type="NCBI Taxonomy" id="3073164"/>
    <lineage>
        <taxon>Eukaryota</taxon>
        <taxon>Metazoa</taxon>
        <taxon>Spiralia</taxon>
        <taxon>Lophotrochozoa</taxon>
        <taxon>Acanthocephala</taxon>
        <taxon>Palaeacanthocephala</taxon>
        <taxon>Echinorhynchida</taxon>
        <taxon>Pomphorhynchidae</taxon>
        <taxon>Longicollum</taxon>
    </lineage>
</organism>
<dbReference type="GO" id="GO:0008121">
    <property type="term" value="F:quinol-cytochrome-c reductase activity"/>
    <property type="evidence" value="ECO:0007669"/>
    <property type="project" value="TreeGrafter"/>
</dbReference>
<evidence type="ECO:0000256" key="10">
    <source>
        <dbReference type="ARBA" id="ARBA00022982"/>
    </source>
</evidence>
<evidence type="ECO:0000256" key="9">
    <source>
        <dbReference type="ARBA" id="ARBA00022792"/>
    </source>
</evidence>
<dbReference type="InterPro" id="IPR005797">
    <property type="entry name" value="Cyt_b/b6_N"/>
</dbReference>
<feature type="transmembrane region" description="Helical" evidence="16">
    <location>
        <begin position="214"/>
        <end position="238"/>
    </location>
</feature>
<keyword evidence="10 16" id="KW-0249">Electron transport</keyword>
<keyword evidence="12 16" id="KW-0408">Iron</keyword>
<dbReference type="SUPFAM" id="SSF81648">
    <property type="entry name" value="a domain/subunit of cytochrome bc1 complex (Ubiquinol-cytochrome c reductase)"/>
    <property type="match status" value="1"/>
</dbReference>
<evidence type="ECO:0000256" key="11">
    <source>
        <dbReference type="ARBA" id="ARBA00022989"/>
    </source>
</evidence>
<evidence type="ECO:0000256" key="3">
    <source>
        <dbReference type="ARBA" id="ARBA00013531"/>
    </source>
</evidence>
<dbReference type="Gene3D" id="1.20.810.10">
    <property type="entry name" value="Cytochrome Bc1 Complex, Chain C"/>
    <property type="match status" value="1"/>
</dbReference>
<evidence type="ECO:0000256" key="15">
    <source>
        <dbReference type="ARBA" id="ARBA00023136"/>
    </source>
</evidence>
<evidence type="ECO:0000256" key="1">
    <source>
        <dbReference type="ARBA" id="ARBA00002566"/>
    </source>
</evidence>
<keyword evidence="6 16" id="KW-0679">Respiratory chain</keyword>
<evidence type="ECO:0000256" key="7">
    <source>
        <dbReference type="ARBA" id="ARBA00022692"/>
    </source>
</evidence>
<keyword evidence="4 16" id="KW-0813">Transport</keyword>
<feature type="transmembrane region" description="Helical" evidence="16">
    <location>
        <begin position="315"/>
        <end position="334"/>
    </location>
</feature>
<dbReference type="PANTHER" id="PTHR19271">
    <property type="entry name" value="CYTOCHROME B"/>
    <property type="match status" value="1"/>
</dbReference>
<keyword evidence="11 16" id="KW-1133">Transmembrane helix</keyword>
<evidence type="ECO:0000256" key="14">
    <source>
        <dbReference type="ARBA" id="ARBA00023128"/>
    </source>
</evidence>
<dbReference type="SUPFAM" id="SSF81342">
    <property type="entry name" value="Transmembrane di-heme cytochromes"/>
    <property type="match status" value="1"/>
</dbReference>
<dbReference type="GO" id="GO:0016491">
    <property type="term" value="F:oxidoreductase activity"/>
    <property type="evidence" value="ECO:0007669"/>
    <property type="project" value="UniProtKB-UniRule"/>
</dbReference>
<feature type="transmembrane region" description="Helical" evidence="16">
    <location>
        <begin position="134"/>
        <end position="153"/>
    </location>
</feature>
<reference evidence="19" key="1">
    <citation type="submission" date="2023-06" db="EMBL/GenBank/DDBJ databases">
        <title>COMPLETE SEQUENCE AND GENE ORGANIZATION OF THE MITOCHONDRIAL GENOME OF Longicollum sp.</title>
        <authorList>
            <person name="Ren Z."/>
            <person name="Fu P."/>
        </authorList>
    </citation>
    <scope>NUCLEOTIDE SEQUENCE</scope>
</reference>
<keyword evidence="9" id="KW-0999">Mitochondrion inner membrane</keyword>
<dbReference type="PROSITE" id="PS51003">
    <property type="entry name" value="CYTB_CTER"/>
    <property type="match status" value="1"/>
</dbReference>
<keyword evidence="5 16" id="KW-0349">Heme</keyword>
<dbReference type="InterPro" id="IPR005798">
    <property type="entry name" value="Cyt_b/b6_C"/>
</dbReference>
<dbReference type="GO" id="GO:0006122">
    <property type="term" value="P:mitochondrial electron transport, ubiquinol to cytochrome c"/>
    <property type="evidence" value="ECO:0007669"/>
    <property type="project" value="TreeGrafter"/>
</dbReference>
<comment type="function">
    <text evidence="1 16">Component of the ubiquinol-cytochrome c reductase complex (complex III or cytochrome b-c1 complex) that is part of the mitochondrial respiratory chain. The b-c1 complex mediates electron transfer from ubiquinol to cytochrome c. Contributes to the generation of a proton gradient across the mitochondrial membrane that is then used for ATP synthesis.</text>
</comment>
<comment type="cofactor">
    <cofactor evidence="16">
        <name>heme b</name>
        <dbReference type="ChEBI" id="CHEBI:60344"/>
    </cofactor>
    <text evidence="16">Binds 2 heme groups non-covalently.</text>
</comment>
<keyword evidence="13" id="KW-0830">Ubiquinone</keyword>
<keyword evidence="15 16" id="KW-0472">Membrane</keyword>
<evidence type="ECO:0000313" key="19">
    <source>
        <dbReference type="EMBL" id="WKY96617.1"/>
    </source>
</evidence>
<evidence type="ECO:0000259" key="18">
    <source>
        <dbReference type="PROSITE" id="PS51003"/>
    </source>
</evidence>
<comment type="subcellular location">
    <subcellularLocation>
        <location evidence="2">Mitochondrion inner membrane</location>
        <topology evidence="2">Multi-pass membrane protein</topology>
    </subcellularLocation>
</comment>
<evidence type="ECO:0000259" key="17">
    <source>
        <dbReference type="PROSITE" id="PS51002"/>
    </source>
</evidence>
<evidence type="ECO:0000256" key="6">
    <source>
        <dbReference type="ARBA" id="ARBA00022660"/>
    </source>
</evidence>
<feature type="transmembrane region" description="Helical" evidence="16">
    <location>
        <begin position="70"/>
        <end position="94"/>
    </location>
</feature>
<sequence length="373" mass="41400">MMSSYVKLLKVELLDLPTPKNQNYWFGLGFSLGMVYVIQILSGLILSWFYSVGGEEGGFWSVVGIMQSVWGGWMVRFTHSSGASLFMLLIYLHILRGLMYGSFKKVSVWLSGVALLFVAMGVSFMGYVLPWGSMSFWGMTVVVSMLSAVPLVGSSMVEALWGGPSAGAHSLARFFSFHYILALFVMVGVLVHLVELHRSGSSNPLGVSSGLDKVIFAGTFVVKDFLGILYVVWLYWLVVLVMPYSLMDEANFEEVNVMVTPSHIKPEWYFLFAYCILRAVPSKLGGVVLMVGSILILAGLSYFGGSSVYRVVGSGFYKVLLSVWLVDLLLLTWLGGSAAEYPYDLLGVVYTWGYFIVMWFMMLSLMVEEAEEC</sequence>
<accession>A0AA49K4S3</accession>
<feature type="transmembrane region" description="Helical" evidence="16">
    <location>
        <begin position="24"/>
        <end position="50"/>
    </location>
</feature>
<dbReference type="CDD" id="cd00284">
    <property type="entry name" value="Cytochrome_b_N"/>
    <property type="match status" value="1"/>
</dbReference>
<dbReference type="InterPro" id="IPR027387">
    <property type="entry name" value="Cytb/b6-like_sf"/>
</dbReference>
<evidence type="ECO:0000256" key="13">
    <source>
        <dbReference type="ARBA" id="ARBA00023075"/>
    </source>
</evidence>
<keyword evidence="7 16" id="KW-0812">Transmembrane</keyword>
<keyword evidence="14 16" id="KW-0496">Mitochondrion</keyword>
<evidence type="ECO:0000256" key="16">
    <source>
        <dbReference type="RuleBase" id="RU362117"/>
    </source>
</evidence>
<evidence type="ECO:0000256" key="12">
    <source>
        <dbReference type="ARBA" id="ARBA00023004"/>
    </source>
</evidence>
<feature type="domain" description="Cytochrome b/b6 N-terminal region profile" evidence="17">
    <location>
        <begin position="1"/>
        <end position="205"/>
    </location>
</feature>
<dbReference type="InterPro" id="IPR016174">
    <property type="entry name" value="Di-haem_cyt_TM"/>
</dbReference>
<evidence type="ECO:0000256" key="2">
    <source>
        <dbReference type="ARBA" id="ARBA00004448"/>
    </source>
</evidence>
<dbReference type="Pfam" id="PF00032">
    <property type="entry name" value="Cytochrom_B_C"/>
    <property type="match status" value="1"/>
</dbReference>
<evidence type="ECO:0000256" key="5">
    <source>
        <dbReference type="ARBA" id="ARBA00022617"/>
    </source>
</evidence>
<dbReference type="AlphaFoldDB" id="A0AA49K4S3"/>
<gene>
    <name evidence="19" type="primary">cob</name>
</gene>
<dbReference type="EMBL" id="OR215045">
    <property type="protein sequence ID" value="WKY96617.1"/>
    <property type="molecule type" value="Genomic_DNA"/>
</dbReference>
<dbReference type="InterPro" id="IPR048259">
    <property type="entry name" value="Cytochrome_b_N_euk/bac"/>
</dbReference>
<feature type="domain" description="Cytochrome b/b6 C-terminal region profile" evidence="18">
    <location>
        <begin position="206"/>
        <end position="373"/>
    </location>
</feature>
<feature type="transmembrane region" description="Helical" evidence="16">
    <location>
        <begin position="284"/>
        <end position="303"/>
    </location>
</feature>